<keyword evidence="2" id="KW-1185">Reference proteome</keyword>
<name>A0A2G5CAX5_AQUCA</name>
<organism evidence="1 2">
    <name type="scientific">Aquilegia coerulea</name>
    <name type="common">Rocky mountain columbine</name>
    <dbReference type="NCBI Taxonomy" id="218851"/>
    <lineage>
        <taxon>Eukaryota</taxon>
        <taxon>Viridiplantae</taxon>
        <taxon>Streptophyta</taxon>
        <taxon>Embryophyta</taxon>
        <taxon>Tracheophyta</taxon>
        <taxon>Spermatophyta</taxon>
        <taxon>Magnoliopsida</taxon>
        <taxon>Ranunculales</taxon>
        <taxon>Ranunculaceae</taxon>
        <taxon>Thalictroideae</taxon>
        <taxon>Aquilegia</taxon>
    </lineage>
</organism>
<accession>A0A2G5CAX5</accession>
<proteinExistence type="predicted"/>
<dbReference type="InterPro" id="IPR016024">
    <property type="entry name" value="ARM-type_fold"/>
</dbReference>
<dbReference type="EMBL" id="KZ305087">
    <property type="protein sequence ID" value="PIA28420.1"/>
    <property type="molecule type" value="Genomic_DNA"/>
</dbReference>
<sequence>MVETTVEIANSKFGVAYTIGKIVYDLKDECEPYRRMVMETVDKILVKLGASDIDSSIGEVLMEGIIYAFREQTTDYDDDVIVNGFCVVLNALRRDIVRPYLEQIYLMMKSLLNEKNTKPAKVVQQAANLHAHITWECRQEELKEELLSEFPDLIL</sequence>
<dbReference type="InParanoid" id="A0A2G5CAX5"/>
<evidence type="ECO:0000313" key="1">
    <source>
        <dbReference type="EMBL" id="PIA28420.1"/>
    </source>
</evidence>
<dbReference type="AlphaFoldDB" id="A0A2G5CAX5"/>
<dbReference type="GO" id="GO:0000245">
    <property type="term" value="P:spliceosomal complex assembly"/>
    <property type="evidence" value="ECO:0007669"/>
    <property type="project" value="InterPro"/>
</dbReference>
<dbReference type="InterPro" id="IPR038737">
    <property type="entry name" value="SF3b_su1-like"/>
</dbReference>
<protein>
    <submittedName>
        <fullName evidence="1">Uncharacterized protein</fullName>
    </submittedName>
</protein>
<dbReference type="SUPFAM" id="SSF48371">
    <property type="entry name" value="ARM repeat"/>
    <property type="match status" value="1"/>
</dbReference>
<dbReference type="OrthoDB" id="1736877at2759"/>
<dbReference type="GO" id="GO:0003729">
    <property type="term" value="F:mRNA binding"/>
    <property type="evidence" value="ECO:0007669"/>
    <property type="project" value="InterPro"/>
</dbReference>
<dbReference type="STRING" id="218851.A0A2G5CAX5"/>
<dbReference type="PANTHER" id="PTHR12097">
    <property type="entry name" value="SPLICING FACTOR 3B, SUBUNIT 1-RELATED"/>
    <property type="match status" value="1"/>
</dbReference>
<dbReference type="Proteomes" id="UP000230069">
    <property type="component" value="Unassembled WGS sequence"/>
</dbReference>
<gene>
    <name evidence="1" type="ORF">AQUCO_07000028v1</name>
</gene>
<evidence type="ECO:0000313" key="2">
    <source>
        <dbReference type="Proteomes" id="UP000230069"/>
    </source>
</evidence>
<reference evidence="1 2" key="1">
    <citation type="submission" date="2017-09" db="EMBL/GenBank/DDBJ databases">
        <title>WGS assembly of Aquilegia coerulea Goldsmith.</title>
        <authorList>
            <person name="Hodges S."/>
            <person name="Kramer E."/>
            <person name="Nordborg M."/>
            <person name="Tomkins J."/>
            <person name="Borevitz J."/>
            <person name="Derieg N."/>
            <person name="Yan J."/>
            <person name="Mihaltcheva S."/>
            <person name="Hayes R.D."/>
            <person name="Rokhsar D."/>
        </authorList>
    </citation>
    <scope>NUCLEOTIDE SEQUENCE [LARGE SCALE GENOMIC DNA]</scope>
    <source>
        <strain evidence="2">cv. Goldsmith</strain>
    </source>
</reference>